<evidence type="ECO:0000313" key="11">
    <source>
        <dbReference type="Proteomes" id="UP000092600"/>
    </source>
</evidence>
<keyword evidence="12" id="KW-1185">Reference proteome</keyword>
<reference evidence="13" key="2">
    <citation type="submission" date="2025-04" db="UniProtKB">
        <authorList>
            <consortium name="RefSeq"/>
        </authorList>
    </citation>
    <scope>IDENTIFICATION</scope>
    <source>
        <tissue evidence="13">Leaf</tissue>
    </source>
</reference>
<gene>
    <name evidence="13" type="primary">LOC109716861</name>
    <name evidence="10" type="ORF">ACMD2_18065</name>
</gene>
<keyword evidence="6" id="KW-0456">Lyase</keyword>
<evidence type="ECO:0000256" key="4">
    <source>
        <dbReference type="ARBA" id="ARBA00022898"/>
    </source>
</evidence>
<dbReference type="InterPro" id="IPR050571">
    <property type="entry name" value="Class-IV_PLP-Dep_Aminotrnsfr"/>
</dbReference>
<dbReference type="Pfam" id="PF01063">
    <property type="entry name" value="Aminotran_4"/>
    <property type="match status" value="1"/>
</dbReference>
<dbReference type="AlphaFoldDB" id="A0A199UJE9"/>
<dbReference type="EC" id="4.1.3.38" evidence="8"/>
<dbReference type="InterPro" id="IPR017824">
    <property type="entry name" value="Aminodeoxychorismate_lyase_IV"/>
</dbReference>
<name>A0A199UJE9_ANACO</name>
<dbReference type="InterPro" id="IPR001544">
    <property type="entry name" value="Aminotrans_IV"/>
</dbReference>
<dbReference type="PANTHER" id="PTHR42743">
    <property type="entry name" value="AMINO-ACID AMINOTRANSFERASE"/>
    <property type="match status" value="1"/>
</dbReference>
<protein>
    <recommendedName>
        <fullName evidence="8">aminodeoxychorismate lyase</fullName>
        <ecNumber evidence="8">4.1.3.38</ecNumber>
    </recommendedName>
</protein>
<dbReference type="OrthoDB" id="25921at2759"/>
<reference evidence="10 11" key="1">
    <citation type="journal article" date="2016" name="DNA Res.">
        <title>The draft genome of MD-2 pineapple using hybrid error correction of long reads.</title>
        <authorList>
            <person name="Redwan R.M."/>
            <person name="Saidin A."/>
            <person name="Kumar S.V."/>
        </authorList>
    </citation>
    <scope>NUCLEOTIDE SEQUENCE [LARGE SCALE GENOMIC DNA]</scope>
    <source>
        <strain evidence="11">cv. MD2</strain>
        <tissue evidence="10">Leaf</tissue>
    </source>
</reference>
<dbReference type="Proteomes" id="UP000515123">
    <property type="component" value="Linkage group 10"/>
</dbReference>
<comment type="cofactor">
    <cofactor evidence="1">
        <name>pyridoxal 5'-phosphate</name>
        <dbReference type="ChEBI" id="CHEBI:597326"/>
    </cofactor>
</comment>
<dbReference type="Gramene" id="Aco023210.1.mrna1">
    <property type="protein sequence ID" value="Aco023210.1.mrna1"/>
    <property type="gene ID" value="Aco023210.1.path1"/>
</dbReference>
<dbReference type="InterPro" id="IPR036038">
    <property type="entry name" value="Aminotransferase-like"/>
</dbReference>
<evidence type="ECO:0000256" key="9">
    <source>
        <dbReference type="ARBA" id="ARBA00049529"/>
    </source>
</evidence>
<evidence type="ECO:0000313" key="13">
    <source>
        <dbReference type="RefSeq" id="XP_020098053.1"/>
    </source>
</evidence>
<proteinExistence type="inferred from homology"/>
<dbReference type="FunFam" id="3.20.10.10:FF:000002">
    <property type="entry name" value="D-alanine aminotransferase"/>
    <property type="match status" value="1"/>
</dbReference>
<dbReference type="InterPro" id="IPR043132">
    <property type="entry name" value="BCAT-like_C"/>
</dbReference>
<keyword evidence="5" id="KW-0289">Folate biosynthesis</keyword>
<accession>A0A199UJE9</accession>
<dbReference type="Proteomes" id="UP000092600">
    <property type="component" value="Unassembled WGS sequence"/>
</dbReference>
<dbReference type="InterPro" id="IPR043131">
    <property type="entry name" value="BCAT-like_N"/>
</dbReference>
<dbReference type="GO" id="GO:0046656">
    <property type="term" value="P:folic acid biosynthetic process"/>
    <property type="evidence" value="ECO:0007669"/>
    <property type="project" value="UniProtKB-KW"/>
</dbReference>
<comment type="catalytic activity">
    <reaction evidence="9">
        <text>4-amino-4-deoxychorismate = 4-aminobenzoate + pyruvate + H(+)</text>
        <dbReference type="Rhea" id="RHEA:16201"/>
        <dbReference type="ChEBI" id="CHEBI:15361"/>
        <dbReference type="ChEBI" id="CHEBI:15378"/>
        <dbReference type="ChEBI" id="CHEBI:17836"/>
        <dbReference type="ChEBI" id="CHEBI:58406"/>
        <dbReference type="EC" id="4.1.3.38"/>
    </reaction>
</comment>
<dbReference type="CDD" id="cd01559">
    <property type="entry name" value="ADCL_like"/>
    <property type="match status" value="1"/>
</dbReference>
<comment type="similarity">
    <text evidence="2">Belongs to the class-IV pyridoxal-phosphate-dependent aminotransferase family.</text>
</comment>
<evidence type="ECO:0000256" key="6">
    <source>
        <dbReference type="ARBA" id="ARBA00023239"/>
    </source>
</evidence>
<evidence type="ECO:0000256" key="2">
    <source>
        <dbReference type="ARBA" id="ARBA00009320"/>
    </source>
</evidence>
<dbReference type="GO" id="GO:0008652">
    <property type="term" value="P:amino acid biosynthetic process"/>
    <property type="evidence" value="ECO:0007669"/>
    <property type="project" value="UniProtKB-ARBA"/>
</dbReference>
<dbReference type="FunFam" id="3.30.470.10:FF:000008">
    <property type="entry name" value="D-amino-acid transaminase, chloroplastic"/>
    <property type="match status" value="1"/>
</dbReference>
<dbReference type="Gene3D" id="3.20.10.10">
    <property type="entry name" value="D-amino Acid Aminotransferase, subunit A, domain 2"/>
    <property type="match status" value="1"/>
</dbReference>
<evidence type="ECO:0000256" key="3">
    <source>
        <dbReference type="ARBA" id="ARBA00011738"/>
    </source>
</evidence>
<organism evidence="10 11">
    <name type="scientific">Ananas comosus</name>
    <name type="common">Pineapple</name>
    <name type="synonym">Ananas ananas</name>
    <dbReference type="NCBI Taxonomy" id="4615"/>
    <lineage>
        <taxon>Eukaryota</taxon>
        <taxon>Viridiplantae</taxon>
        <taxon>Streptophyta</taxon>
        <taxon>Embryophyta</taxon>
        <taxon>Tracheophyta</taxon>
        <taxon>Spermatophyta</taxon>
        <taxon>Magnoliopsida</taxon>
        <taxon>Liliopsida</taxon>
        <taxon>Poales</taxon>
        <taxon>Bromeliaceae</taxon>
        <taxon>Bromelioideae</taxon>
        <taxon>Ananas</taxon>
    </lineage>
</organism>
<evidence type="ECO:0000313" key="12">
    <source>
        <dbReference type="Proteomes" id="UP000515123"/>
    </source>
</evidence>
<sequence>MDGSSDPNPGAHVQVPVYSTGVEVLEKLKEQWGSGRKQAYPAMYSSVIGAIILDPAMMVIPIDDHMVHRGHGVFDTAMLMDGYLYELDAHLDRFLRSSSKAKITPPFPRETLRTILIQMTAASKCKKGSIRYWLSAGPGDFLLSPKGCPKAAFYGVVIGDDYSQCKEGVKVVTSNTPMKPPMFATMKNVNYLPNVLAVMEAEEKGAFASIWVDEQGYIAEGPNVNVAFISKSRDLVLPSFDKILSGCTAKRLLALAPKLVEKGLLKSVSTANITLNEAKESAQMMFVGSGLPILPIIEWDGQPIGDGKVGKLTLALSDLLWEDLREGPERVRVPYE</sequence>
<keyword evidence="4" id="KW-0663">Pyridoxal phosphate</keyword>
<evidence type="ECO:0000256" key="5">
    <source>
        <dbReference type="ARBA" id="ARBA00022909"/>
    </source>
</evidence>
<dbReference type="EMBL" id="LSRQ01007587">
    <property type="protein sequence ID" value="OAY64831.1"/>
    <property type="molecule type" value="Genomic_DNA"/>
</dbReference>
<dbReference type="GO" id="GO:0008696">
    <property type="term" value="F:4-amino-4-deoxychorismate lyase activity"/>
    <property type="evidence" value="ECO:0007669"/>
    <property type="project" value="UniProtKB-EC"/>
</dbReference>
<comment type="pathway">
    <text evidence="7">Cofactor biosynthesis; tetrahydrofolate biosynthesis; 4-aminobenzoate from chorismate: step 2/2.</text>
</comment>
<comment type="subunit">
    <text evidence="3">Homodimer.</text>
</comment>
<dbReference type="GeneID" id="109716861"/>
<evidence type="ECO:0000256" key="1">
    <source>
        <dbReference type="ARBA" id="ARBA00001933"/>
    </source>
</evidence>
<evidence type="ECO:0000313" key="10">
    <source>
        <dbReference type="EMBL" id="OAY64831.1"/>
    </source>
</evidence>
<evidence type="ECO:0000256" key="8">
    <source>
        <dbReference type="ARBA" id="ARBA00035676"/>
    </source>
</evidence>
<dbReference type="GO" id="GO:0030170">
    <property type="term" value="F:pyridoxal phosphate binding"/>
    <property type="evidence" value="ECO:0007669"/>
    <property type="project" value="InterPro"/>
</dbReference>
<evidence type="ECO:0000256" key="7">
    <source>
        <dbReference type="ARBA" id="ARBA00035633"/>
    </source>
</evidence>
<dbReference type="SUPFAM" id="SSF56752">
    <property type="entry name" value="D-aminoacid aminotransferase-like PLP-dependent enzymes"/>
    <property type="match status" value="1"/>
</dbReference>
<dbReference type="PANTHER" id="PTHR42743:SF8">
    <property type="entry name" value="OS01G0238500 PROTEIN"/>
    <property type="match status" value="1"/>
</dbReference>
<dbReference type="RefSeq" id="XP_020098053.1">
    <property type="nucleotide sequence ID" value="XM_020242464.1"/>
</dbReference>
<dbReference type="STRING" id="4615.A0A199UJE9"/>
<dbReference type="Gene3D" id="3.30.470.10">
    <property type="match status" value="1"/>
</dbReference>